<reference evidence="3 4" key="1">
    <citation type="submission" date="2021-01" db="EMBL/GenBank/DDBJ databases">
        <title>Tumebacillus sp. strain ITR2 16S ribosomal RNA gene Genome sequencing and assembly.</title>
        <authorList>
            <person name="Kang M."/>
        </authorList>
    </citation>
    <scope>NUCLEOTIDE SEQUENCE [LARGE SCALE GENOMIC DNA]</scope>
    <source>
        <strain evidence="3 4">ITR2</strain>
    </source>
</reference>
<sequence length="173" mass="19133">MKKSKLFAMMALGAILFAGSTVGLSSAAHAATFDPFATYKIVNQNSGKALDVEYNSTEASYRLHQWTYMGLASQQWKLKPSTDGYYYIINVNSGLAADASGSSNGSKVWQWYFDNRESEKWDIQPFGSSYKIASKLYGKVFDIEFNSTSDGGNVNLWQSLSGVNSQLWSIQAL</sequence>
<dbReference type="SUPFAM" id="SSF50370">
    <property type="entry name" value="Ricin B-like lectins"/>
    <property type="match status" value="1"/>
</dbReference>
<dbReference type="InterPro" id="IPR000772">
    <property type="entry name" value="Ricin_B_lectin"/>
</dbReference>
<keyword evidence="4" id="KW-1185">Reference proteome</keyword>
<dbReference type="InterPro" id="IPR035992">
    <property type="entry name" value="Ricin_B-like_lectins"/>
</dbReference>
<proteinExistence type="predicted"/>
<keyword evidence="1" id="KW-0732">Signal</keyword>
<organism evidence="3 4">
    <name type="scientific">Tumebacillus amylolyticus</name>
    <dbReference type="NCBI Taxonomy" id="2801339"/>
    <lineage>
        <taxon>Bacteria</taxon>
        <taxon>Bacillati</taxon>
        <taxon>Bacillota</taxon>
        <taxon>Bacilli</taxon>
        <taxon>Bacillales</taxon>
        <taxon>Alicyclobacillaceae</taxon>
        <taxon>Tumebacillus</taxon>
    </lineage>
</organism>
<name>A0ABS1J4Z0_9BACL</name>
<dbReference type="CDD" id="cd00161">
    <property type="entry name" value="beta-trefoil_Ricin-like"/>
    <property type="match status" value="1"/>
</dbReference>
<feature type="domain" description="Ricin B lectin" evidence="2">
    <location>
        <begin position="36"/>
        <end position="171"/>
    </location>
</feature>
<evidence type="ECO:0000313" key="3">
    <source>
        <dbReference type="EMBL" id="MBL0385265.1"/>
    </source>
</evidence>
<evidence type="ECO:0000313" key="4">
    <source>
        <dbReference type="Proteomes" id="UP000602284"/>
    </source>
</evidence>
<dbReference type="EMBL" id="JAEQNB010000001">
    <property type="protein sequence ID" value="MBL0385265.1"/>
    <property type="molecule type" value="Genomic_DNA"/>
</dbReference>
<dbReference type="Proteomes" id="UP000602284">
    <property type="component" value="Unassembled WGS sequence"/>
</dbReference>
<accession>A0ABS1J4Z0</accession>
<dbReference type="PROSITE" id="PS50231">
    <property type="entry name" value="RICIN_B_LECTIN"/>
    <property type="match status" value="1"/>
</dbReference>
<dbReference type="RefSeq" id="WP_201630450.1">
    <property type="nucleotide sequence ID" value="NZ_JAEQNB010000001.1"/>
</dbReference>
<protein>
    <submittedName>
        <fullName evidence="3">RICIN domain-containing protein</fullName>
    </submittedName>
</protein>
<evidence type="ECO:0000259" key="2">
    <source>
        <dbReference type="SMART" id="SM00458"/>
    </source>
</evidence>
<dbReference type="Gene3D" id="2.80.10.50">
    <property type="match status" value="2"/>
</dbReference>
<dbReference type="SMART" id="SM00458">
    <property type="entry name" value="RICIN"/>
    <property type="match status" value="1"/>
</dbReference>
<dbReference type="Pfam" id="PF14200">
    <property type="entry name" value="RicinB_lectin_2"/>
    <property type="match status" value="1"/>
</dbReference>
<comment type="caution">
    <text evidence="3">The sequence shown here is derived from an EMBL/GenBank/DDBJ whole genome shotgun (WGS) entry which is preliminary data.</text>
</comment>
<evidence type="ECO:0000256" key="1">
    <source>
        <dbReference type="SAM" id="SignalP"/>
    </source>
</evidence>
<feature type="chain" id="PRO_5045126648" evidence="1">
    <location>
        <begin position="31"/>
        <end position="173"/>
    </location>
</feature>
<gene>
    <name evidence="3" type="ORF">JJB07_01285</name>
</gene>
<feature type="signal peptide" evidence="1">
    <location>
        <begin position="1"/>
        <end position="30"/>
    </location>
</feature>